<feature type="transmembrane region" description="Helical" evidence="2">
    <location>
        <begin position="132"/>
        <end position="151"/>
    </location>
</feature>
<evidence type="ECO:0000256" key="2">
    <source>
        <dbReference type="SAM" id="Phobius"/>
    </source>
</evidence>
<evidence type="ECO:0000313" key="4">
    <source>
        <dbReference type="Proteomes" id="UP000625711"/>
    </source>
</evidence>
<comment type="caution">
    <text evidence="3">The sequence shown here is derived from an EMBL/GenBank/DDBJ whole genome shotgun (WGS) entry which is preliminary data.</text>
</comment>
<dbReference type="EMBL" id="JAACXV010000061">
    <property type="protein sequence ID" value="KAF7285142.1"/>
    <property type="molecule type" value="Genomic_DNA"/>
</dbReference>
<name>A0A834IU87_RHYFE</name>
<dbReference type="AlphaFoldDB" id="A0A834IU87"/>
<protein>
    <submittedName>
        <fullName evidence="3">Uncharacterized protein</fullName>
    </submittedName>
</protein>
<reference evidence="3" key="1">
    <citation type="submission" date="2020-08" db="EMBL/GenBank/DDBJ databases">
        <title>Genome sequencing and assembly of the red palm weevil Rhynchophorus ferrugineus.</title>
        <authorList>
            <person name="Dias G.B."/>
            <person name="Bergman C.M."/>
            <person name="Manee M."/>
        </authorList>
    </citation>
    <scope>NUCLEOTIDE SEQUENCE</scope>
    <source>
        <strain evidence="3">AA-2017</strain>
        <tissue evidence="3">Whole larva</tissue>
    </source>
</reference>
<feature type="region of interest" description="Disordered" evidence="1">
    <location>
        <begin position="19"/>
        <end position="41"/>
    </location>
</feature>
<proteinExistence type="predicted"/>
<evidence type="ECO:0000313" key="3">
    <source>
        <dbReference type="EMBL" id="KAF7285142.1"/>
    </source>
</evidence>
<sequence>MIHRLTGAWTKIEILSKKLKTPKEQRHENEEDEQKVASPNNAVSVAKKLPPLSSSSPKTWRLILRGGTHEMMFDENDGGGEDVGVDYPGRFCEGMMRGDGGWKRDEHPAGYRQNNVWMDYVYIDHVLKQMRVLGYLMDLSVSFSFPLLIVIRLTVDIKNSLVIFGIF</sequence>
<evidence type="ECO:0000256" key="1">
    <source>
        <dbReference type="SAM" id="MobiDB-lite"/>
    </source>
</evidence>
<gene>
    <name evidence="3" type="ORF">GWI33_011993</name>
</gene>
<keyword evidence="2" id="KW-0472">Membrane</keyword>
<dbReference type="Proteomes" id="UP000625711">
    <property type="component" value="Unassembled WGS sequence"/>
</dbReference>
<accession>A0A834IU87</accession>
<keyword evidence="2" id="KW-0812">Transmembrane</keyword>
<organism evidence="3 4">
    <name type="scientific">Rhynchophorus ferrugineus</name>
    <name type="common">Red palm weevil</name>
    <name type="synonym">Curculio ferrugineus</name>
    <dbReference type="NCBI Taxonomy" id="354439"/>
    <lineage>
        <taxon>Eukaryota</taxon>
        <taxon>Metazoa</taxon>
        <taxon>Ecdysozoa</taxon>
        <taxon>Arthropoda</taxon>
        <taxon>Hexapoda</taxon>
        <taxon>Insecta</taxon>
        <taxon>Pterygota</taxon>
        <taxon>Neoptera</taxon>
        <taxon>Endopterygota</taxon>
        <taxon>Coleoptera</taxon>
        <taxon>Polyphaga</taxon>
        <taxon>Cucujiformia</taxon>
        <taxon>Curculionidae</taxon>
        <taxon>Dryophthorinae</taxon>
        <taxon>Rhynchophorus</taxon>
    </lineage>
</organism>
<keyword evidence="4" id="KW-1185">Reference proteome</keyword>
<keyword evidence="2" id="KW-1133">Transmembrane helix</keyword>